<feature type="transmembrane region" description="Helical" evidence="1">
    <location>
        <begin position="91"/>
        <end position="112"/>
    </location>
</feature>
<dbReference type="AlphaFoldDB" id="A0A6C1B5T6"/>
<keyword evidence="1" id="KW-0812">Transmembrane</keyword>
<dbReference type="Proteomes" id="UP000501991">
    <property type="component" value="Chromosome"/>
</dbReference>
<keyword evidence="3" id="KW-1185">Reference proteome</keyword>
<sequence>MNWRLLARWALNAVALMLVPEVVHDMAVTSFAAALVSALLIGLVNALIRPLLLLVTLPITVLTFGIFALVINGLMFWLVSGLVAGFVVPDFGTAFWGALVYSLLTGLVSLALSEPLPVQRR</sequence>
<evidence type="ECO:0000256" key="1">
    <source>
        <dbReference type="SAM" id="Phobius"/>
    </source>
</evidence>
<keyword evidence="1" id="KW-0472">Membrane</keyword>
<protein>
    <submittedName>
        <fullName evidence="2">Phage holin family protein</fullName>
    </submittedName>
</protein>
<evidence type="ECO:0000313" key="3">
    <source>
        <dbReference type="Proteomes" id="UP000501991"/>
    </source>
</evidence>
<dbReference type="EMBL" id="CP048836">
    <property type="protein sequence ID" value="QID18165.1"/>
    <property type="molecule type" value="Genomic_DNA"/>
</dbReference>
<feature type="transmembrane region" description="Helical" evidence="1">
    <location>
        <begin position="51"/>
        <end position="79"/>
    </location>
</feature>
<dbReference type="InterPro" id="IPR007165">
    <property type="entry name" value="Phage_holin_4_2"/>
</dbReference>
<dbReference type="KEGG" id="azq:G3580_11270"/>
<keyword evidence="1" id="KW-1133">Transmembrane helix</keyword>
<dbReference type="RefSeq" id="WP_173765561.1">
    <property type="nucleotide sequence ID" value="NZ_CP048836.1"/>
</dbReference>
<evidence type="ECO:0000313" key="2">
    <source>
        <dbReference type="EMBL" id="QID18165.1"/>
    </source>
</evidence>
<proteinExistence type="predicted"/>
<dbReference type="PANTHER" id="PTHR37309">
    <property type="entry name" value="SLR0284 PROTEIN"/>
    <property type="match status" value="1"/>
</dbReference>
<reference evidence="2 3" key="1">
    <citation type="submission" date="2020-02" db="EMBL/GenBank/DDBJ databases">
        <title>Nitrogenibacter mangrovi gen. nov., sp. nov. isolated from mangrove sediment, a denitrifying betaproteobacterium.</title>
        <authorList>
            <person name="Liao H."/>
            <person name="Tian Y."/>
        </authorList>
    </citation>
    <scope>NUCLEOTIDE SEQUENCE [LARGE SCALE GENOMIC DNA]</scope>
    <source>
        <strain evidence="2 3">M9-3-2</strain>
    </source>
</reference>
<dbReference type="Pfam" id="PF04020">
    <property type="entry name" value="Phage_holin_4_2"/>
    <property type="match status" value="1"/>
</dbReference>
<feature type="transmembrane region" description="Helical" evidence="1">
    <location>
        <begin position="26"/>
        <end position="44"/>
    </location>
</feature>
<gene>
    <name evidence="2" type="ORF">G3580_11270</name>
</gene>
<dbReference type="PANTHER" id="PTHR37309:SF1">
    <property type="entry name" value="SLR0284 PROTEIN"/>
    <property type="match status" value="1"/>
</dbReference>
<organism evidence="2 3">
    <name type="scientific">Nitrogeniibacter mangrovi</name>
    <dbReference type="NCBI Taxonomy" id="2016596"/>
    <lineage>
        <taxon>Bacteria</taxon>
        <taxon>Pseudomonadati</taxon>
        <taxon>Pseudomonadota</taxon>
        <taxon>Betaproteobacteria</taxon>
        <taxon>Rhodocyclales</taxon>
        <taxon>Zoogloeaceae</taxon>
        <taxon>Nitrogeniibacter</taxon>
    </lineage>
</organism>
<accession>A0A6C1B5T6</accession>
<name>A0A6C1B5T6_9RHOO</name>